<dbReference type="EMBL" id="KB445796">
    <property type="protein sequence ID" value="EMD37306.1"/>
    <property type="molecule type" value="Genomic_DNA"/>
</dbReference>
<dbReference type="PANTHER" id="PTHR28008">
    <property type="entry name" value="DOMAIN PROTEIN, PUTATIVE (AFU_ORTHOLOGUE AFUA_3G10980)-RELATED"/>
    <property type="match status" value="1"/>
</dbReference>
<accession>M2REQ2</accession>
<gene>
    <name evidence="3" type="ORF">CERSUDRAFT_113956</name>
</gene>
<dbReference type="HOGENOM" id="CLU_062280_1_0_1"/>
<dbReference type="PANTHER" id="PTHR28008:SF1">
    <property type="entry name" value="DOMAIN PROTEIN, PUTATIVE (AFU_ORTHOLOGUE AFUA_3G10980)-RELATED"/>
    <property type="match status" value="1"/>
</dbReference>
<feature type="transmembrane region" description="Helical" evidence="2">
    <location>
        <begin position="145"/>
        <end position="167"/>
    </location>
</feature>
<reference evidence="3 4" key="1">
    <citation type="journal article" date="2012" name="Proc. Natl. Acad. Sci. U.S.A.">
        <title>Comparative genomics of Ceriporiopsis subvermispora and Phanerochaete chrysosporium provide insight into selective ligninolysis.</title>
        <authorList>
            <person name="Fernandez-Fueyo E."/>
            <person name="Ruiz-Duenas F.J."/>
            <person name="Ferreira P."/>
            <person name="Floudas D."/>
            <person name="Hibbett D.S."/>
            <person name="Canessa P."/>
            <person name="Larrondo L.F."/>
            <person name="James T.Y."/>
            <person name="Seelenfreund D."/>
            <person name="Lobos S."/>
            <person name="Polanco R."/>
            <person name="Tello M."/>
            <person name="Honda Y."/>
            <person name="Watanabe T."/>
            <person name="Watanabe T."/>
            <person name="Ryu J.S."/>
            <person name="Kubicek C.P."/>
            <person name="Schmoll M."/>
            <person name="Gaskell J."/>
            <person name="Hammel K.E."/>
            <person name="St John F.J."/>
            <person name="Vanden Wymelenberg A."/>
            <person name="Sabat G."/>
            <person name="Splinter BonDurant S."/>
            <person name="Syed K."/>
            <person name="Yadav J.S."/>
            <person name="Doddapaneni H."/>
            <person name="Subramanian V."/>
            <person name="Lavin J.L."/>
            <person name="Oguiza J.A."/>
            <person name="Perez G."/>
            <person name="Pisabarro A.G."/>
            <person name="Ramirez L."/>
            <person name="Santoyo F."/>
            <person name="Master E."/>
            <person name="Coutinho P.M."/>
            <person name="Henrissat B."/>
            <person name="Lombard V."/>
            <person name="Magnuson J.K."/>
            <person name="Kuees U."/>
            <person name="Hori C."/>
            <person name="Igarashi K."/>
            <person name="Samejima M."/>
            <person name="Held B.W."/>
            <person name="Barry K.W."/>
            <person name="LaButti K.M."/>
            <person name="Lapidus A."/>
            <person name="Lindquist E.A."/>
            <person name="Lucas S.M."/>
            <person name="Riley R."/>
            <person name="Salamov A.A."/>
            <person name="Hoffmeister D."/>
            <person name="Schwenk D."/>
            <person name="Hadar Y."/>
            <person name="Yarden O."/>
            <person name="de Vries R.P."/>
            <person name="Wiebenga A."/>
            <person name="Stenlid J."/>
            <person name="Eastwood D."/>
            <person name="Grigoriev I.V."/>
            <person name="Berka R.M."/>
            <person name="Blanchette R.A."/>
            <person name="Kersten P."/>
            <person name="Martinez A.T."/>
            <person name="Vicuna R."/>
            <person name="Cullen D."/>
        </authorList>
    </citation>
    <scope>NUCLEOTIDE SEQUENCE [LARGE SCALE GENOMIC DNA]</scope>
    <source>
        <strain evidence="3 4">B</strain>
    </source>
</reference>
<dbReference type="AlphaFoldDB" id="M2REQ2"/>
<feature type="compositionally biased region" description="Polar residues" evidence="1">
    <location>
        <begin position="208"/>
        <end position="223"/>
    </location>
</feature>
<dbReference type="Proteomes" id="UP000016930">
    <property type="component" value="Unassembled WGS sequence"/>
</dbReference>
<keyword evidence="2" id="KW-0812">Transmembrane</keyword>
<feature type="compositionally biased region" description="Acidic residues" evidence="1">
    <location>
        <begin position="236"/>
        <end position="253"/>
    </location>
</feature>
<protein>
    <recommendedName>
        <fullName evidence="5">VanZ-like domain-containing protein</fullName>
    </recommendedName>
</protein>
<feature type="transmembrane region" description="Helical" evidence="2">
    <location>
        <begin position="54"/>
        <end position="78"/>
    </location>
</feature>
<evidence type="ECO:0000256" key="2">
    <source>
        <dbReference type="SAM" id="Phobius"/>
    </source>
</evidence>
<evidence type="ECO:0000313" key="4">
    <source>
        <dbReference type="Proteomes" id="UP000016930"/>
    </source>
</evidence>
<feature type="transmembrane region" description="Helical" evidence="2">
    <location>
        <begin position="113"/>
        <end position="133"/>
    </location>
</feature>
<keyword evidence="4" id="KW-1185">Reference proteome</keyword>
<dbReference type="OrthoDB" id="63581at2759"/>
<proteinExistence type="predicted"/>
<feature type="compositionally biased region" description="Basic and acidic residues" evidence="1">
    <location>
        <begin position="225"/>
        <end position="235"/>
    </location>
</feature>
<evidence type="ECO:0000313" key="3">
    <source>
        <dbReference type="EMBL" id="EMD37306.1"/>
    </source>
</evidence>
<sequence length="276" mass="31353">MLGLPTSHGDSQEPAWKRAGRSVRKTMRRTSKAIMRSHKFRIPKYDMPLRLRPWFLLFTTLIMILLAFLGFTNVAHALPLNDKLLHFLCLSVATGVFYFIFDVEEDARRIWFWRSAPLIFTGVTCFLLGGIVSEFVQSMLPYKQFQFGDVVANLLGSTLGLYIAYYLEKYYRHRREISRLYQPLDTDSAASDDEDDMGGTQLLPTHFQPGSSRAASKKGSTPKTDAGRIRLSDVWDEREELFDIGADSEDEHEEEHSHTTGPTPETPKIVVTPGSA</sequence>
<feature type="region of interest" description="Disordered" evidence="1">
    <location>
        <begin position="1"/>
        <end position="22"/>
    </location>
</feature>
<keyword evidence="2" id="KW-0472">Membrane</keyword>
<name>M2REQ2_CERS8</name>
<evidence type="ECO:0000256" key="1">
    <source>
        <dbReference type="SAM" id="MobiDB-lite"/>
    </source>
</evidence>
<organism evidence="3 4">
    <name type="scientific">Ceriporiopsis subvermispora (strain B)</name>
    <name type="common">White-rot fungus</name>
    <name type="synonym">Gelatoporia subvermispora</name>
    <dbReference type="NCBI Taxonomy" id="914234"/>
    <lineage>
        <taxon>Eukaryota</taxon>
        <taxon>Fungi</taxon>
        <taxon>Dikarya</taxon>
        <taxon>Basidiomycota</taxon>
        <taxon>Agaricomycotina</taxon>
        <taxon>Agaricomycetes</taxon>
        <taxon>Polyporales</taxon>
        <taxon>Gelatoporiaceae</taxon>
        <taxon>Gelatoporia</taxon>
    </lineage>
</organism>
<feature type="region of interest" description="Disordered" evidence="1">
    <location>
        <begin position="188"/>
        <end position="276"/>
    </location>
</feature>
<feature type="transmembrane region" description="Helical" evidence="2">
    <location>
        <begin position="84"/>
        <end position="101"/>
    </location>
</feature>
<keyword evidence="2" id="KW-1133">Transmembrane helix</keyword>
<evidence type="ECO:0008006" key="5">
    <source>
        <dbReference type="Google" id="ProtNLM"/>
    </source>
</evidence>